<organism evidence="3 4">
    <name type="scientific">Thiohalocapsa halophila</name>
    <dbReference type="NCBI Taxonomy" id="69359"/>
    <lineage>
        <taxon>Bacteria</taxon>
        <taxon>Pseudomonadati</taxon>
        <taxon>Pseudomonadota</taxon>
        <taxon>Gammaproteobacteria</taxon>
        <taxon>Chromatiales</taxon>
        <taxon>Chromatiaceae</taxon>
        <taxon>Thiohalocapsa</taxon>
    </lineage>
</organism>
<dbReference type="RefSeq" id="WP_200241763.1">
    <property type="nucleotide sequence ID" value="NZ_NRRV01000081.1"/>
</dbReference>
<accession>A0ABS1CPG5</accession>
<evidence type="ECO:0000313" key="4">
    <source>
        <dbReference type="Proteomes" id="UP000748752"/>
    </source>
</evidence>
<proteinExistence type="predicted"/>
<reference evidence="3 4" key="1">
    <citation type="journal article" date="2020" name="Microorganisms">
        <title>Osmotic Adaptation and Compatible Solute Biosynthesis of Phototrophic Bacteria as Revealed from Genome Analyses.</title>
        <authorList>
            <person name="Imhoff J.F."/>
            <person name="Rahn T."/>
            <person name="Kunzel S."/>
            <person name="Keller A."/>
            <person name="Neulinger S.C."/>
        </authorList>
    </citation>
    <scope>NUCLEOTIDE SEQUENCE [LARGE SCALE GENOMIC DNA]</scope>
    <source>
        <strain evidence="3 4">DSM 6210</strain>
    </source>
</reference>
<dbReference type="Pfam" id="PF04076">
    <property type="entry name" value="BOF"/>
    <property type="match status" value="1"/>
</dbReference>
<dbReference type="NCBIfam" id="NF033674">
    <property type="entry name" value="stress_OB_fold"/>
    <property type="match status" value="1"/>
</dbReference>
<evidence type="ECO:0000313" key="3">
    <source>
        <dbReference type="EMBL" id="MBK1633369.1"/>
    </source>
</evidence>
<dbReference type="SUPFAM" id="SSF101756">
    <property type="entry name" value="Hypothetical protein YgiW"/>
    <property type="match status" value="1"/>
</dbReference>
<evidence type="ECO:0000256" key="1">
    <source>
        <dbReference type="ARBA" id="ARBA00022729"/>
    </source>
</evidence>
<comment type="caution">
    <text evidence="3">The sequence shown here is derived from an EMBL/GenBank/DDBJ whole genome shotgun (WGS) entry which is preliminary data.</text>
</comment>
<dbReference type="Gene3D" id="2.40.50.200">
    <property type="entry name" value="Bacterial OB-fold"/>
    <property type="match status" value="1"/>
</dbReference>
<sequence length="231" mass="24580">MKRLQFRFQPGPMLAGSALALAAAVPMTAAAAEEMPYAMPDDSWISIDGTIESVEPDRFTLDYGEGNIIVEMDDGDRDADAYKLLEGDKVNVVGKVDDDFFETTTIEAMSVHVQKLGTTFYASAVDEEDVVMAVTVPVDLSETVVRGTVSSVSDDEFTVDMAGAELTVSTEGLGYDPLDDTGYQKIEQGDRVSVSGDMEDKFFGGTELEADAIVKLSDAQPGDGQASGSAS</sequence>
<protein>
    <recommendedName>
        <fullName evidence="5">DUF5666 domain-containing protein</fullName>
    </recommendedName>
</protein>
<gene>
    <name evidence="3" type="ORF">CKO31_21960</name>
</gene>
<evidence type="ECO:0000256" key="2">
    <source>
        <dbReference type="SAM" id="SignalP"/>
    </source>
</evidence>
<feature type="signal peptide" evidence="2">
    <location>
        <begin position="1"/>
        <end position="31"/>
    </location>
</feature>
<name>A0ABS1CPG5_9GAMM</name>
<feature type="chain" id="PRO_5045204645" description="DUF5666 domain-containing protein" evidence="2">
    <location>
        <begin position="32"/>
        <end position="231"/>
    </location>
</feature>
<keyword evidence="1 2" id="KW-0732">Signal</keyword>
<evidence type="ECO:0008006" key="5">
    <source>
        <dbReference type="Google" id="ProtNLM"/>
    </source>
</evidence>
<dbReference type="EMBL" id="NRRV01000081">
    <property type="protein sequence ID" value="MBK1633369.1"/>
    <property type="molecule type" value="Genomic_DNA"/>
</dbReference>
<keyword evidence="4" id="KW-1185">Reference proteome</keyword>
<dbReference type="InterPro" id="IPR036700">
    <property type="entry name" value="BOBF_sf"/>
</dbReference>
<dbReference type="InterPro" id="IPR005220">
    <property type="entry name" value="CarO-like"/>
</dbReference>
<dbReference type="Proteomes" id="UP000748752">
    <property type="component" value="Unassembled WGS sequence"/>
</dbReference>